<reference evidence="2 3" key="1">
    <citation type="submission" date="2019-08" db="EMBL/GenBank/DDBJ databases">
        <title>Draft genome sequences of two oriental melons (Cucumis melo L. var makuwa).</title>
        <authorList>
            <person name="Kwon S.-Y."/>
        </authorList>
    </citation>
    <scope>NUCLEOTIDE SEQUENCE [LARGE SCALE GENOMIC DNA]</scope>
    <source>
        <strain evidence="3">cv. Chang Bougi</strain>
        <tissue evidence="2">Leaf</tissue>
    </source>
</reference>
<evidence type="ECO:0000313" key="3">
    <source>
        <dbReference type="Proteomes" id="UP000321947"/>
    </source>
</evidence>
<gene>
    <name evidence="2" type="ORF">E5676_scaffold388G00180</name>
</gene>
<dbReference type="PANTHER" id="PTHR24559">
    <property type="entry name" value="TRANSPOSON TY3-I GAG-POL POLYPROTEIN"/>
    <property type="match status" value="1"/>
</dbReference>
<dbReference type="InterPro" id="IPR053134">
    <property type="entry name" value="RNA-dir_DNA_polymerase"/>
</dbReference>
<feature type="domain" description="Reverse transcriptase" evidence="1">
    <location>
        <begin position="46"/>
        <end position="207"/>
    </location>
</feature>
<dbReference type="CDD" id="cd01647">
    <property type="entry name" value="RT_LTR"/>
    <property type="match status" value="1"/>
</dbReference>
<dbReference type="Pfam" id="PF00078">
    <property type="entry name" value="RVT_1"/>
    <property type="match status" value="1"/>
</dbReference>
<protein>
    <submittedName>
        <fullName evidence="2">RNA-directed DNA polymerase-like protein</fullName>
    </submittedName>
</protein>
<dbReference type="InterPro" id="IPR043502">
    <property type="entry name" value="DNA/RNA_pol_sf"/>
</dbReference>
<keyword evidence="2" id="KW-0548">Nucleotidyltransferase</keyword>
<keyword evidence="2" id="KW-0695">RNA-directed DNA polymerase</keyword>
<dbReference type="Proteomes" id="UP000321947">
    <property type="component" value="Unassembled WGS sequence"/>
</dbReference>
<dbReference type="SUPFAM" id="SSF56672">
    <property type="entry name" value="DNA/RNA polymerases"/>
    <property type="match status" value="1"/>
</dbReference>
<organism evidence="2 3">
    <name type="scientific">Cucumis melo var. makuwa</name>
    <name type="common">Oriental melon</name>
    <dbReference type="NCBI Taxonomy" id="1194695"/>
    <lineage>
        <taxon>Eukaryota</taxon>
        <taxon>Viridiplantae</taxon>
        <taxon>Streptophyta</taxon>
        <taxon>Embryophyta</taxon>
        <taxon>Tracheophyta</taxon>
        <taxon>Spermatophyta</taxon>
        <taxon>Magnoliopsida</taxon>
        <taxon>eudicotyledons</taxon>
        <taxon>Gunneridae</taxon>
        <taxon>Pentapetalae</taxon>
        <taxon>rosids</taxon>
        <taxon>fabids</taxon>
        <taxon>Cucurbitales</taxon>
        <taxon>Cucurbitaceae</taxon>
        <taxon>Benincaseae</taxon>
        <taxon>Cucumis</taxon>
    </lineage>
</organism>
<dbReference type="PANTHER" id="PTHR24559:SF429">
    <property type="entry name" value="RNA-DIRECTED DNA POLYMERASE HOMOLOG"/>
    <property type="match status" value="1"/>
</dbReference>
<keyword evidence="2" id="KW-0808">Transferase</keyword>
<dbReference type="InterPro" id="IPR043128">
    <property type="entry name" value="Rev_trsase/Diguanyl_cyclase"/>
</dbReference>
<sequence>MEEVNVVSGMRKFEPLDLQTKGEKKIKPSIEEPPELELKLLSNHLKWRVCMDYRKLIAATKKDHFPLSFIDQMLDRLAGKEYYCFLDNYSGYNHITIAQEDQYETTYTCPYGTFAFHIMPFGLCNDPGTFQMCMMAIFLDFLAIFSDFLERSVEIFMDDFSVFGESVKEGLSSLEEVLKKYNERRLVLNWEKFHFMVKEGIVLGHKISNVGLKVVLAKINVVSKFPPPSDVKPLKSFLGHNGFYIRFIKRFS</sequence>
<name>A0A5D3BV79_CUCMM</name>
<comment type="caution">
    <text evidence="2">The sequence shown here is derived from an EMBL/GenBank/DDBJ whole genome shotgun (WGS) entry which is preliminary data.</text>
</comment>
<evidence type="ECO:0000259" key="1">
    <source>
        <dbReference type="Pfam" id="PF00078"/>
    </source>
</evidence>
<dbReference type="GO" id="GO:0003964">
    <property type="term" value="F:RNA-directed DNA polymerase activity"/>
    <property type="evidence" value="ECO:0007669"/>
    <property type="project" value="UniProtKB-KW"/>
</dbReference>
<evidence type="ECO:0000313" key="2">
    <source>
        <dbReference type="EMBL" id="TYK02136.1"/>
    </source>
</evidence>
<dbReference type="Gene3D" id="3.10.10.10">
    <property type="entry name" value="HIV Type 1 Reverse Transcriptase, subunit A, domain 1"/>
    <property type="match status" value="1"/>
</dbReference>
<dbReference type="Gene3D" id="3.30.70.270">
    <property type="match status" value="2"/>
</dbReference>
<dbReference type="InterPro" id="IPR000477">
    <property type="entry name" value="RT_dom"/>
</dbReference>
<dbReference type="EMBL" id="SSTD01015868">
    <property type="protein sequence ID" value="TYK02136.1"/>
    <property type="molecule type" value="Genomic_DNA"/>
</dbReference>
<proteinExistence type="predicted"/>
<accession>A0A5D3BV79</accession>
<dbReference type="AlphaFoldDB" id="A0A5D3BV79"/>